<evidence type="ECO:0000256" key="1">
    <source>
        <dbReference type="ARBA" id="ARBA00006249"/>
    </source>
</evidence>
<dbReference type="InterPro" id="IPR011118">
    <property type="entry name" value="Tannase/feruloyl_esterase"/>
</dbReference>
<keyword evidence="2" id="KW-0719">Serine esterase</keyword>
<dbReference type="GO" id="GO:0052689">
    <property type="term" value="F:carboxylic ester hydrolase activity"/>
    <property type="evidence" value="ECO:0007669"/>
    <property type="project" value="UniProtKB-KW"/>
</dbReference>
<dbReference type="Pfam" id="PF07519">
    <property type="entry name" value="Tannase"/>
    <property type="match status" value="1"/>
</dbReference>
<organism evidence="10 11">
    <name type="scientific">Microlunatus phosphovorus (strain ATCC 700054 / DSM 10555 / JCM 9379 / NBRC 101784 / NCIMB 13414 / VKM Ac-1990 / NM-1)</name>
    <dbReference type="NCBI Taxonomy" id="1032480"/>
    <lineage>
        <taxon>Bacteria</taxon>
        <taxon>Bacillati</taxon>
        <taxon>Actinomycetota</taxon>
        <taxon>Actinomycetes</taxon>
        <taxon>Propionibacteriales</taxon>
        <taxon>Propionibacteriaceae</taxon>
        <taxon>Microlunatus</taxon>
    </lineage>
</organism>
<keyword evidence="6" id="KW-0106">Calcium</keyword>
<dbReference type="EMBL" id="AP012204">
    <property type="protein sequence ID" value="BAK34913.1"/>
    <property type="molecule type" value="Genomic_DNA"/>
</dbReference>
<evidence type="ECO:0000256" key="5">
    <source>
        <dbReference type="ARBA" id="ARBA00022801"/>
    </source>
</evidence>
<keyword evidence="11" id="KW-1185">Reference proteome</keyword>
<keyword evidence="5" id="KW-0378">Hydrolase</keyword>
<dbReference type="InterPro" id="IPR029058">
    <property type="entry name" value="AB_hydrolase_fold"/>
</dbReference>
<feature type="region of interest" description="Disordered" evidence="8">
    <location>
        <begin position="525"/>
        <end position="545"/>
    </location>
</feature>
<dbReference type="GO" id="GO:0046872">
    <property type="term" value="F:metal ion binding"/>
    <property type="evidence" value="ECO:0007669"/>
    <property type="project" value="UniProtKB-KW"/>
</dbReference>
<protein>
    <submittedName>
        <fullName evidence="10">Putative esterase</fullName>
    </submittedName>
</protein>
<sequence length="545" mass="58545">MKKKFLIMLSAVLLLSAALPPLAGADSRDDDSTVRCAPVHVAAPKGTRVVSVTAAAQPGGTVTLPNLPPVTDVPAYCDITITLTHPGAGDSVRVKLVLPQDRGRWNGRFQATGGSAYLAGDLDGIIATPLLDGVKNGYATAATDAGVGQNPIDVSDWALTTTGRVNRPLLQNFASRSLHDLAVVGKSATATFYGQDARYAYWNGCSTGGRQGYQLAQDYPQDFQGILAKAPAISWDRFAVAALWSQAVFNSEHVQPTQCELTAFTDAAVRACDRLDGVTDAIIDNPAACRWDPRRLVGTTIDCEGQRMTISRATAEAVRKIWQGPQTPSGRRLWYGPNKGANLESLASVGKPFTVADSWVRYFVQQNPSFDTTKLTYQTFDRVFAESQRRYHAVIGSDDPDLSAFARAGGKLLSWHGQSDQLVPTRGTIDYRERVNRHAGGNSAVDRHYRLFLLPGVAHCGGGPGGQPVDDLGALVSWVEQGTPPNTLTVSATRADGKTAARHVCAYPQSTRYLGHGDPDDAASYRCSSTDTHGHRSSHLQEVDQ</sequence>
<evidence type="ECO:0000256" key="3">
    <source>
        <dbReference type="ARBA" id="ARBA00022723"/>
    </source>
</evidence>
<reference evidence="10 11" key="1">
    <citation type="submission" date="2011-05" db="EMBL/GenBank/DDBJ databases">
        <title>Whole genome sequence of Microlunatus phosphovorus NM-1.</title>
        <authorList>
            <person name="Hosoyama A."/>
            <person name="Sasaki K."/>
            <person name="Harada T."/>
            <person name="Igarashi R."/>
            <person name="Kawakoshi A."/>
            <person name="Sasagawa M."/>
            <person name="Fukada J."/>
            <person name="Nakamura S."/>
            <person name="Katano Y."/>
            <person name="Hanada S."/>
            <person name="Kamagata Y."/>
            <person name="Nakamura N."/>
            <person name="Yamazaki S."/>
            <person name="Fujita N."/>
        </authorList>
    </citation>
    <scope>NUCLEOTIDE SEQUENCE [LARGE SCALE GENOMIC DNA]</scope>
    <source>
        <strain evidence="11">ATCC 700054 / DSM 10555 / JCM 9379 / NBRC 101784 / NCIMB 13414 / VKM Ac-1990 / NM-1</strain>
    </source>
</reference>
<proteinExistence type="inferred from homology"/>
<dbReference type="eggNOG" id="COG0627">
    <property type="taxonomic scope" value="Bacteria"/>
</dbReference>
<dbReference type="SUPFAM" id="SSF53474">
    <property type="entry name" value="alpha/beta-Hydrolases"/>
    <property type="match status" value="1"/>
</dbReference>
<evidence type="ECO:0000256" key="7">
    <source>
        <dbReference type="ARBA" id="ARBA00023157"/>
    </source>
</evidence>
<evidence type="ECO:0000256" key="6">
    <source>
        <dbReference type="ARBA" id="ARBA00022837"/>
    </source>
</evidence>
<evidence type="ECO:0000256" key="9">
    <source>
        <dbReference type="SAM" id="SignalP"/>
    </source>
</evidence>
<evidence type="ECO:0000256" key="2">
    <source>
        <dbReference type="ARBA" id="ARBA00022487"/>
    </source>
</evidence>
<dbReference type="KEGG" id="mph:MLP_18990"/>
<name>F5XT41_MICPN</name>
<evidence type="ECO:0000313" key="11">
    <source>
        <dbReference type="Proteomes" id="UP000007947"/>
    </source>
</evidence>
<dbReference type="RefSeq" id="WP_013862787.1">
    <property type="nucleotide sequence ID" value="NC_015635.1"/>
</dbReference>
<feature type="chain" id="PRO_5003329376" evidence="9">
    <location>
        <begin position="26"/>
        <end position="545"/>
    </location>
</feature>
<dbReference type="Gene3D" id="3.40.50.1820">
    <property type="entry name" value="alpha/beta hydrolase"/>
    <property type="match status" value="1"/>
</dbReference>
<feature type="signal peptide" evidence="9">
    <location>
        <begin position="1"/>
        <end position="25"/>
    </location>
</feature>
<evidence type="ECO:0000256" key="8">
    <source>
        <dbReference type="SAM" id="MobiDB-lite"/>
    </source>
</evidence>
<dbReference type="PANTHER" id="PTHR33938:SF15">
    <property type="entry name" value="FERULOYL ESTERASE B-RELATED"/>
    <property type="match status" value="1"/>
</dbReference>
<keyword evidence="7" id="KW-1015">Disulfide bond</keyword>
<dbReference type="PANTHER" id="PTHR33938">
    <property type="entry name" value="FERULOYL ESTERASE B-RELATED"/>
    <property type="match status" value="1"/>
</dbReference>
<keyword evidence="3" id="KW-0479">Metal-binding</keyword>
<dbReference type="STRING" id="1032480.MLP_18990"/>
<dbReference type="HOGENOM" id="CLU_014819_3_2_11"/>
<dbReference type="AlphaFoldDB" id="F5XT41"/>
<evidence type="ECO:0000256" key="4">
    <source>
        <dbReference type="ARBA" id="ARBA00022729"/>
    </source>
</evidence>
<comment type="similarity">
    <text evidence="1">Belongs to the tannase family.</text>
</comment>
<dbReference type="Proteomes" id="UP000007947">
    <property type="component" value="Chromosome"/>
</dbReference>
<evidence type="ECO:0000313" key="10">
    <source>
        <dbReference type="EMBL" id="BAK34913.1"/>
    </source>
</evidence>
<dbReference type="OrthoDB" id="176867at2"/>
<accession>F5XT41</accession>
<gene>
    <name evidence="10" type="ordered locus">MLP_18990</name>
</gene>
<keyword evidence="4 9" id="KW-0732">Signal</keyword>